<feature type="region of interest" description="Disordered" evidence="1">
    <location>
        <begin position="31"/>
        <end position="65"/>
    </location>
</feature>
<dbReference type="EMBL" id="VSRR010003992">
    <property type="protein sequence ID" value="MPC38149.1"/>
    <property type="molecule type" value="Genomic_DNA"/>
</dbReference>
<sequence>MVFGCIFSFHLRPHDEARYCYARYFGDVAGLREGDKNPPSPRLKLTTTTTAATTTQHHTGNPSPSSFSFTKAMHGHLSHTSPSTSQLHLPLPHPATVLHPSQLLPHRVPPLKRPSDIHSRPHPLPLTCHTAAILSTSFCHTLVTHTPSHSHSLPALQPPPPPPPPPIDPSYYQATGVQVHLGRPGTDNKQVSDLLPLEIPLCVPRVEKKDAVKDHVSISRVRQRRPYGHAASRCDSVASLHSRLSGGGNGRLKVAMGGKARKSQGGDREKNYMEAKDVNAED</sequence>
<keyword evidence="3" id="KW-1185">Reference proteome</keyword>
<comment type="caution">
    <text evidence="2">The sequence shown here is derived from an EMBL/GenBank/DDBJ whole genome shotgun (WGS) entry which is preliminary data.</text>
</comment>
<name>A0A5B7EYP5_PORTR</name>
<reference evidence="2 3" key="1">
    <citation type="submission" date="2019-05" db="EMBL/GenBank/DDBJ databases">
        <title>Another draft genome of Portunus trituberculatus and its Hox gene families provides insights of decapod evolution.</title>
        <authorList>
            <person name="Jeong J.-H."/>
            <person name="Song I."/>
            <person name="Kim S."/>
            <person name="Choi T."/>
            <person name="Kim D."/>
            <person name="Ryu S."/>
            <person name="Kim W."/>
        </authorList>
    </citation>
    <scope>NUCLEOTIDE SEQUENCE [LARGE SCALE GENOMIC DNA]</scope>
    <source>
        <tissue evidence="2">Muscle</tissue>
    </source>
</reference>
<feature type="region of interest" description="Disordered" evidence="1">
    <location>
        <begin position="240"/>
        <end position="282"/>
    </location>
</feature>
<evidence type="ECO:0000313" key="3">
    <source>
        <dbReference type="Proteomes" id="UP000324222"/>
    </source>
</evidence>
<feature type="region of interest" description="Disordered" evidence="1">
    <location>
        <begin position="146"/>
        <end position="167"/>
    </location>
</feature>
<dbReference type="Proteomes" id="UP000324222">
    <property type="component" value="Unassembled WGS sequence"/>
</dbReference>
<protein>
    <submittedName>
        <fullName evidence="2">Uncharacterized protein</fullName>
    </submittedName>
</protein>
<feature type="compositionally biased region" description="Pro residues" evidence="1">
    <location>
        <begin position="156"/>
        <end position="167"/>
    </location>
</feature>
<dbReference type="AlphaFoldDB" id="A0A5B7EYP5"/>
<feature type="compositionally biased region" description="Basic and acidic residues" evidence="1">
    <location>
        <begin position="264"/>
        <end position="282"/>
    </location>
</feature>
<accession>A0A5B7EYP5</accession>
<feature type="compositionally biased region" description="Polar residues" evidence="1">
    <location>
        <begin position="56"/>
        <end position="65"/>
    </location>
</feature>
<organism evidence="2 3">
    <name type="scientific">Portunus trituberculatus</name>
    <name type="common">Swimming crab</name>
    <name type="synonym">Neptunus trituberculatus</name>
    <dbReference type="NCBI Taxonomy" id="210409"/>
    <lineage>
        <taxon>Eukaryota</taxon>
        <taxon>Metazoa</taxon>
        <taxon>Ecdysozoa</taxon>
        <taxon>Arthropoda</taxon>
        <taxon>Crustacea</taxon>
        <taxon>Multicrustacea</taxon>
        <taxon>Malacostraca</taxon>
        <taxon>Eumalacostraca</taxon>
        <taxon>Eucarida</taxon>
        <taxon>Decapoda</taxon>
        <taxon>Pleocyemata</taxon>
        <taxon>Brachyura</taxon>
        <taxon>Eubrachyura</taxon>
        <taxon>Portunoidea</taxon>
        <taxon>Portunidae</taxon>
        <taxon>Portuninae</taxon>
        <taxon>Portunus</taxon>
    </lineage>
</organism>
<gene>
    <name evidence="2" type="ORF">E2C01_031653</name>
</gene>
<evidence type="ECO:0000256" key="1">
    <source>
        <dbReference type="SAM" id="MobiDB-lite"/>
    </source>
</evidence>
<evidence type="ECO:0000313" key="2">
    <source>
        <dbReference type="EMBL" id="MPC38149.1"/>
    </source>
</evidence>
<feature type="compositionally biased region" description="Low complexity" evidence="1">
    <location>
        <begin position="46"/>
        <end position="55"/>
    </location>
</feature>
<proteinExistence type="predicted"/>